<evidence type="ECO:0000313" key="5">
    <source>
        <dbReference type="WBParaSite" id="BXY_0256100.1"/>
    </source>
</evidence>
<organism evidence="4 5">
    <name type="scientific">Bursaphelenchus xylophilus</name>
    <name type="common">Pinewood nematode worm</name>
    <name type="synonym">Aphelenchoides xylophilus</name>
    <dbReference type="NCBI Taxonomy" id="6326"/>
    <lineage>
        <taxon>Eukaryota</taxon>
        <taxon>Metazoa</taxon>
        <taxon>Ecdysozoa</taxon>
        <taxon>Nematoda</taxon>
        <taxon>Chromadorea</taxon>
        <taxon>Rhabditida</taxon>
        <taxon>Tylenchina</taxon>
        <taxon>Tylenchomorpha</taxon>
        <taxon>Aphelenchoidea</taxon>
        <taxon>Aphelenchoididae</taxon>
        <taxon>Bursaphelenchus</taxon>
    </lineage>
</organism>
<feature type="region of interest" description="Disordered" evidence="2">
    <location>
        <begin position="54"/>
        <end position="81"/>
    </location>
</feature>
<dbReference type="GO" id="GO:0005634">
    <property type="term" value="C:nucleus"/>
    <property type="evidence" value="ECO:0007669"/>
    <property type="project" value="TreeGrafter"/>
</dbReference>
<dbReference type="Pfam" id="PF21021">
    <property type="entry name" value="FAF1"/>
    <property type="match status" value="1"/>
</dbReference>
<reference evidence="5" key="1">
    <citation type="submission" date="2016-11" db="UniProtKB">
        <authorList>
            <consortium name="WormBaseParasite"/>
        </authorList>
    </citation>
    <scope>IDENTIFICATION</scope>
</reference>
<proteinExistence type="predicted"/>
<dbReference type="SUPFAM" id="SSF54236">
    <property type="entry name" value="Ubiquitin-like"/>
    <property type="match status" value="1"/>
</dbReference>
<dbReference type="AlphaFoldDB" id="A0A1I7RPC0"/>
<evidence type="ECO:0000313" key="4">
    <source>
        <dbReference type="Proteomes" id="UP000095284"/>
    </source>
</evidence>
<protein>
    <submittedName>
        <fullName evidence="5">UBX domain-containing protein</fullName>
    </submittedName>
</protein>
<dbReference type="InterPro" id="IPR049483">
    <property type="entry name" value="FAF1_2-like_UAS"/>
</dbReference>
<dbReference type="SMART" id="SM00594">
    <property type="entry name" value="UAS"/>
    <property type="match status" value="1"/>
</dbReference>
<feature type="coiled-coil region" evidence="1">
    <location>
        <begin position="291"/>
        <end position="327"/>
    </location>
</feature>
<dbReference type="InterPro" id="IPR050730">
    <property type="entry name" value="UBX_domain-protein"/>
</dbReference>
<dbReference type="GO" id="GO:0043130">
    <property type="term" value="F:ubiquitin binding"/>
    <property type="evidence" value="ECO:0007669"/>
    <property type="project" value="TreeGrafter"/>
</dbReference>
<dbReference type="Gene3D" id="3.40.30.10">
    <property type="entry name" value="Glutaredoxin"/>
    <property type="match status" value="1"/>
</dbReference>
<evidence type="ECO:0000256" key="2">
    <source>
        <dbReference type="SAM" id="MobiDB-lite"/>
    </source>
</evidence>
<dbReference type="PROSITE" id="PS50033">
    <property type="entry name" value="UBX"/>
    <property type="match status" value="1"/>
</dbReference>
<name>A0A1I7RPC0_BURXY</name>
<dbReference type="Proteomes" id="UP000095284">
    <property type="component" value="Unplaced"/>
</dbReference>
<dbReference type="WBParaSite" id="BXY_0256100.1">
    <property type="protein sequence ID" value="BXY_0256100.1"/>
    <property type="gene ID" value="BXY_0256100"/>
</dbReference>
<evidence type="ECO:0000259" key="3">
    <source>
        <dbReference type="PROSITE" id="PS50033"/>
    </source>
</evidence>
<dbReference type="InterPro" id="IPR006577">
    <property type="entry name" value="UAS"/>
</dbReference>
<dbReference type="GO" id="GO:0036503">
    <property type="term" value="P:ERAD pathway"/>
    <property type="evidence" value="ECO:0007669"/>
    <property type="project" value="TreeGrafter"/>
</dbReference>
<evidence type="ECO:0000256" key="1">
    <source>
        <dbReference type="SAM" id="Coils"/>
    </source>
</evidence>
<sequence>MYLEGMPVDGRTFEEHPSCRRFKSKRINLQERYQLKIGEFLTITTLPNLVMDSDHSDNESNSYLEDDSIDMNDENHGGENGNLDRLPLIPTDFTDIHEAIQNFSAVFDARYGGLHPRFYSGTLRDAIDESFGISRRAPAIERKPFALYLHNDDAVAANIFAQNVLCSETASAILGCQYTLWAWDVTQDDNRKKFNDWVAELGLTDVADVLRIHPKEDYPLLLLITKERSNYSVANVCQGFDNATDCVEKIMQALDQYQAIKNKEEVEERGRLEREQIRQEQVTAYEESKAIDKARQQEQERKKQEEIAEQQRFYEEEERKLQKMAQLSSSLPAEPSGNDCITIRFRFPSGEQKIRRFNKDDKLKWLSTYVESLGYDMETHRIWNSDFPKKEISSFDATKTFAELKWPLREQVTVEEK</sequence>
<dbReference type="PANTHER" id="PTHR23322">
    <property type="entry name" value="FAS-ASSOCIATED PROTEIN"/>
    <property type="match status" value="1"/>
</dbReference>
<dbReference type="PANTHER" id="PTHR23322:SF96">
    <property type="entry name" value="FAS-ASSOCIATED FACTOR 1"/>
    <property type="match status" value="1"/>
</dbReference>
<accession>A0A1I7RPC0</accession>
<feature type="domain" description="UBX" evidence="3">
    <location>
        <begin position="336"/>
        <end position="414"/>
    </location>
</feature>
<dbReference type="GO" id="GO:0005783">
    <property type="term" value="C:endoplasmic reticulum"/>
    <property type="evidence" value="ECO:0007669"/>
    <property type="project" value="TreeGrafter"/>
</dbReference>
<dbReference type="Pfam" id="PF00789">
    <property type="entry name" value="UBX"/>
    <property type="match status" value="1"/>
</dbReference>
<dbReference type="Gene3D" id="3.10.20.90">
    <property type="entry name" value="Phosphatidylinositol 3-kinase Catalytic Subunit, Chain A, domain 1"/>
    <property type="match status" value="1"/>
</dbReference>
<dbReference type="InterPro" id="IPR029071">
    <property type="entry name" value="Ubiquitin-like_domsf"/>
</dbReference>
<keyword evidence="1" id="KW-0175">Coiled coil</keyword>
<dbReference type="InterPro" id="IPR001012">
    <property type="entry name" value="UBX_dom"/>
</dbReference>
<dbReference type="eggNOG" id="KOG1363">
    <property type="taxonomic scope" value="Eukaryota"/>
</dbReference>